<evidence type="ECO:0000313" key="1">
    <source>
        <dbReference type="EMBL" id="RVX18544.1"/>
    </source>
</evidence>
<evidence type="ECO:0000313" key="2">
    <source>
        <dbReference type="Proteomes" id="UP000288805"/>
    </source>
</evidence>
<gene>
    <name evidence="1" type="ORF">CK203_006552</name>
</gene>
<protein>
    <submittedName>
        <fullName evidence="1">Uncharacterized protein</fullName>
    </submittedName>
</protein>
<comment type="caution">
    <text evidence="1">The sequence shown here is derived from an EMBL/GenBank/DDBJ whole genome shotgun (WGS) entry which is preliminary data.</text>
</comment>
<sequence>MGGGPLSFVLARLPFGIPKPAEGERRGYEGQVQRGRAGELPIKEEDEELRASFTAQKKQVEELQAGFATQKKELEVGFATQKNELEAEYQKQVDEMYFFGYRSYMKKNGIMHDISSLHSDNEDEIPKGPPR</sequence>
<name>A0A438KBH1_VITVI</name>
<proteinExistence type="predicted"/>
<dbReference type="Proteomes" id="UP000288805">
    <property type="component" value="Unassembled WGS sequence"/>
</dbReference>
<dbReference type="AlphaFoldDB" id="A0A438KBH1"/>
<accession>A0A438KBH1</accession>
<organism evidence="1 2">
    <name type="scientific">Vitis vinifera</name>
    <name type="common">Grape</name>
    <dbReference type="NCBI Taxonomy" id="29760"/>
    <lineage>
        <taxon>Eukaryota</taxon>
        <taxon>Viridiplantae</taxon>
        <taxon>Streptophyta</taxon>
        <taxon>Embryophyta</taxon>
        <taxon>Tracheophyta</taxon>
        <taxon>Spermatophyta</taxon>
        <taxon>Magnoliopsida</taxon>
        <taxon>eudicotyledons</taxon>
        <taxon>Gunneridae</taxon>
        <taxon>Pentapetalae</taxon>
        <taxon>rosids</taxon>
        <taxon>Vitales</taxon>
        <taxon>Vitaceae</taxon>
        <taxon>Viteae</taxon>
        <taxon>Vitis</taxon>
    </lineage>
</organism>
<reference evidence="1 2" key="1">
    <citation type="journal article" date="2018" name="PLoS Genet.">
        <title>Population sequencing reveals clonal diversity and ancestral inbreeding in the grapevine cultivar Chardonnay.</title>
        <authorList>
            <person name="Roach M.J."/>
            <person name="Johnson D.L."/>
            <person name="Bohlmann J."/>
            <person name="van Vuuren H.J."/>
            <person name="Jones S.J."/>
            <person name="Pretorius I.S."/>
            <person name="Schmidt S.A."/>
            <person name="Borneman A.R."/>
        </authorList>
    </citation>
    <scope>NUCLEOTIDE SEQUENCE [LARGE SCALE GENOMIC DNA]</scope>
    <source>
        <strain evidence="2">cv. Chardonnay</strain>
        <tissue evidence="1">Leaf</tissue>
    </source>
</reference>
<dbReference type="EMBL" id="QGNW01000011">
    <property type="protein sequence ID" value="RVX18544.1"/>
    <property type="molecule type" value="Genomic_DNA"/>
</dbReference>